<feature type="binding site" evidence="2">
    <location>
        <position position="195"/>
    </location>
    <ligand>
        <name>Mn(2+)</name>
        <dbReference type="ChEBI" id="CHEBI:29035"/>
        <label>2</label>
    </ligand>
</feature>
<dbReference type="Pfam" id="PF01546">
    <property type="entry name" value="Peptidase_M20"/>
    <property type="match status" value="1"/>
</dbReference>
<dbReference type="AlphaFoldDB" id="A0A4Q7VSD9"/>
<keyword evidence="5" id="KW-0645">Protease</keyword>
<feature type="binding site" evidence="2">
    <location>
        <position position="433"/>
    </location>
    <ligand>
        <name>Mn(2+)</name>
        <dbReference type="ChEBI" id="CHEBI:29035"/>
        <label>2</label>
    </ligand>
</feature>
<organism evidence="5 6">
    <name type="scientific">Advenella incenata</name>
    <dbReference type="NCBI Taxonomy" id="267800"/>
    <lineage>
        <taxon>Bacteria</taxon>
        <taxon>Pseudomonadati</taxon>
        <taxon>Pseudomonadota</taxon>
        <taxon>Betaproteobacteria</taxon>
        <taxon>Burkholderiales</taxon>
        <taxon>Alcaligenaceae</taxon>
    </lineage>
</organism>
<dbReference type="InterPro" id="IPR017439">
    <property type="entry name" value="Amidohydrolase"/>
</dbReference>
<dbReference type="PIRSF" id="PIRSF005962">
    <property type="entry name" value="Pept_M20D_amidohydro"/>
    <property type="match status" value="1"/>
</dbReference>
<gene>
    <name evidence="5" type="ORF">EV681_1252</name>
</gene>
<feature type="chain" id="PRO_5020443153" evidence="3">
    <location>
        <begin position="36"/>
        <end position="462"/>
    </location>
</feature>
<dbReference type="Gene3D" id="3.30.70.360">
    <property type="match status" value="1"/>
</dbReference>
<accession>A0A4Q7VSD9</accession>
<feature type="binding site" evidence="2">
    <location>
        <position position="159"/>
    </location>
    <ligand>
        <name>Mn(2+)</name>
        <dbReference type="ChEBI" id="CHEBI:29035"/>
        <label>2</label>
    </ligand>
</feature>
<dbReference type="RefSeq" id="WP_128395195.1">
    <property type="nucleotide sequence ID" value="NZ_SHKO01000001.1"/>
</dbReference>
<dbReference type="GO" id="GO:0050118">
    <property type="term" value="F:N-acetyldiaminopimelate deacetylase activity"/>
    <property type="evidence" value="ECO:0007669"/>
    <property type="project" value="UniProtKB-ARBA"/>
</dbReference>
<name>A0A4Q7VSD9_9BURK</name>
<dbReference type="FunFam" id="3.30.70.360:FF:000001">
    <property type="entry name" value="N-acetyldiaminopimelate deacetylase"/>
    <property type="match status" value="1"/>
</dbReference>
<dbReference type="SUPFAM" id="SSF53187">
    <property type="entry name" value="Zn-dependent exopeptidases"/>
    <property type="match status" value="1"/>
</dbReference>
<comment type="cofactor">
    <cofactor evidence="2">
        <name>Mn(2+)</name>
        <dbReference type="ChEBI" id="CHEBI:29035"/>
    </cofactor>
    <text evidence="2">The Mn(2+) ion enhances activity.</text>
</comment>
<dbReference type="OrthoDB" id="8875216at2"/>
<dbReference type="EMBL" id="SHKO01000001">
    <property type="protein sequence ID" value="RZT99466.1"/>
    <property type="molecule type" value="Genomic_DNA"/>
</dbReference>
<dbReference type="GO" id="GO:0019877">
    <property type="term" value="P:diaminopimelate biosynthetic process"/>
    <property type="evidence" value="ECO:0007669"/>
    <property type="project" value="UniProtKB-ARBA"/>
</dbReference>
<dbReference type="Proteomes" id="UP000293398">
    <property type="component" value="Unassembled WGS sequence"/>
</dbReference>
<dbReference type="Pfam" id="PF07687">
    <property type="entry name" value="M20_dimer"/>
    <property type="match status" value="1"/>
</dbReference>
<dbReference type="Gene3D" id="3.40.630.10">
    <property type="entry name" value="Zn peptidases"/>
    <property type="match status" value="1"/>
</dbReference>
<feature type="binding site" evidence="2">
    <location>
        <position position="161"/>
    </location>
    <ligand>
        <name>Mn(2+)</name>
        <dbReference type="ChEBI" id="CHEBI:29035"/>
        <label>2</label>
    </ligand>
</feature>
<keyword evidence="5" id="KW-0121">Carboxypeptidase</keyword>
<protein>
    <submittedName>
        <fullName evidence="5">Carboxypeptidase Ss1</fullName>
    </submittedName>
</protein>
<evidence type="ECO:0000256" key="1">
    <source>
        <dbReference type="ARBA" id="ARBA00022801"/>
    </source>
</evidence>
<evidence type="ECO:0000313" key="5">
    <source>
        <dbReference type="EMBL" id="RZT99466.1"/>
    </source>
</evidence>
<dbReference type="PANTHER" id="PTHR11014:SF63">
    <property type="entry name" value="METALLOPEPTIDASE, PUTATIVE (AFU_ORTHOLOGUE AFUA_6G09600)-RELATED"/>
    <property type="match status" value="1"/>
</dbReference>
<dbReference type="NCBIfam" id="TIGR01891">
    <property type="entry name" value="amidohydrolases"/>
    <property type="match status" value="1"/>
</dbReference>
<dbReference type="GO" id="GO:0046872">
    <property type="term" value="F:metal ion binding"/>
    <property type="evidence" value="ECO:0007669"/>
    <property type="project" value="UniProtKB-KW"/>
</dbReference>
<proteinExistence type="predicted"/>
<feature type="signal peptide" evidence="3">
    <location>
        <begin position="1"/>
        <end position="35"/>
    </location>
</feature>
<sequence length="462" mass="49477">MNISSTKKYKQLRLSIAAALCLGSPLLPGAAAAVAAGSDAQKVAPPSALSAKIDSKAREIESKLIAWRRDIHEHPELGNQEKRTAKLVADHLRSLGMDVKTGVAVTGVVGVLKGGKPGPVVALRADMDALPVKEQVDVPFASKATGTFLGKPVDVMHACGHDTHTAMLMATAEVLASMKDELPGTVKFIFQPAEETPADFEPDGTNTWGAKQMIAEGVMDNPKVDAVFGLHVSSSYEAGKLYWRSGPAMAAADQFWVDVKGRQTHGARPWQGVDPIVVGSQIVMGLQTIISRQSNLALEPAVITVGTFHAGNRMNIVPEDAAMTGTVRTYDEGMKKDIHQRIKHTAESIATSANASAKVKVVELYNAVVNPPEFTEKMGPTLRRVAGEGNYDLQPKSSASEDFSFYQQKAPGMFFYLGVTPKGKDLSKAAPNHSPHFYVDESAMITGVRAMSNLAVDFLSMK</sequence>
<dbReference type="GO" id="GO:0004180">
    <property type="term" value="F:carboxypeptidase activity"/>
    <property type="evidence" value="ECO:0007669"/>
    <property type="project" value="UniProtKB-KW"/>
</dbReference>
<evidence type="ECO:0000256" key="2">
    <source>
        <dbReference type="PIRSR" id="PIRSR005962-1"/>
    </source>
</evidence>
<evidence type="ECO:0000259" key="4">
    <source>
        <dbReference type="Pfam" id="PF07687"/>
    </source>
</evidence>
<dbReference type="InterPro" id="IPR036264">
    <property type="entry name" value="Bact_exopeptidase_dim_dom"/>
</dbReference>
<dbReference type="PANTHER" id="PTHR11014">
    <property type="entry name" value="PEPTIDASE M20 FAMILY MEMBER"/>
    <property type="match status" value="1"/>
</dbReference>
<keyword evidence="2" id="KW-0479">Metal-binding</keyword>
<feature type="binding site" evidence="2">
    <location>
        <position position="231"/>
    </location>
    <ligand>
        <name>Mn(2+)</name>
        <dbReference type="ChEBI" id="CHEBI:29035"/>
        <label>2</label>
    </ligand>
</feature>
<reference evidence="5 6" key="1">
    <citation type="submission" date="2019-02" db="EMBL/GenBank/DDBJ databases">
        <title>Genomic Encyclopedia of Type Strains, Phase IV (KMG-IV): sequencing the most valuable type-strain genomes for metagenomic binning, comparative biology and taxonomic classification.</title>
        <authorList>
            <person name="Goeker M."/>
        </authorList>
    </citation>
    <scope>NUCLEOTIDE SEQUENCE [LARGE SCALE GENOMIC DNA]</scope>
    <source>
        <strain evidence="5 6">DSM 23814</strain>
    </source>
</reference>
<evidence type="ECO:0000313" key="6">
    <source>
        <dbReference type="Proteomes" id="UP000293398"/>
    </source>
</evidence>
<dbReference type="InterPro" id="IPR002933">
    <property type="entry name" value="Peptidase_M20"/>
</dbReference>
<evidence type="ECO:0000256" key="3">
    <source>
        <dbReference type="SAM" id="SignalP"/>
    </source>
</evidence>
<dbReference type="InterPro" id="IPR011650">
    <property type="entry name" value="Peptidase_M20_dimer"/>
</dbReference>
<keyword evidence="2" id="KW-0464">Manganese</keyword>
<feature type="domain" description="Peptidase M20 dimerisation" evidence="4">
    <location>
        <begin position="254"/>
        <end position="348"/>
    </location>
</feature>
<keyword evidence="1" id="KW-0378">Hydrolase</keyword>
<keyword evidence="6" id="KW-1185">Reference proteome</keyword>
<keyword evidence="3" id="KW-0732">Signal</keyword>
<dbReference type="SUPFAM" id="SSF55031">
    <property type="entry name" value="Bacterial exopeptidase dimerisation domain"/>
    <property type="match status" value="1"/>
</dbReference>
<comment type="caution">
    <text evidence="5">The sequence shown here is derived from an EMBL/GenBank/DDBJ whole genome shotgun (WGS) entry which is preliminary data.</text>
</comment>